<reference evidence="3" key="2">
    <citation type="submission" date="2011-01" db="EMBL/GenBank/DDBJ databases">
        <title>The complete genome of Deinococcus maricopensis DSM 21211.</title>
        <authorList>
            <consortium name="US DOE Joint Genome Institute (JGI-PGF)"/>
            <person name="Lucas S."/>
            <person name="Copeland A."/>
            <person name="Lapidus A."/>
            <person name="Goodwin L."/>
            <person name="Pitluck S."/>
            <person name="Kyrpides N."/>
            <person name="Mavromatis K."/>
            <person name="Pagani I."/>
            <person name="Ivanova N."/>
            <person name="Ovchinnikova G."/>
            <person name="Zeytun A."/>
            <person name="Detter J.C."/>
            <person name="Han C."/>
            <person name="Land M."/>
            <person name="Hauser L."/>
            <person name="Markowitz V."/>
            <person name="Cheng J.-F."/>
            <person name="Hugenholtz P."/>
            <person name="Woyke T."/>
            <person name="Wu D."/>
            <person name="Pukall R."/>
            <person name="Gehrich-Schroeter G."/>
            <person name="Brambilla E."/>
            <person name="Klenk H.-P."/>
            <person name="Eisen J.A."/>
        </authorList>
    </citation>
    <scope>NUCLEOTIDE SEQUENCE [LARGE SCALE GENOMIC DNA]</scope>
    <source>
        <strain evidence="3">DSM 21211 / LMG 22137 / NRRL B-23946 / LB-34</strain>
    </source>
</reference>
<gene>
    <name evidence="2" type="ordered locus">Deima_2832</name>
</gene>
<dbReference type="Proteomes" id="UP000008635">
    <property type="component" value="Chromosome"/>
</dbReference>
<dbReference type="AlphaFoldDB" id="E8UBM2"/>
<dbReference type="OrthoDB" id="2652560at2"/>
<organism evidence="2 3">
    <name type="scientific">Deinococcus maricopensis (strain DSM 21211 / LMG 22137 / NRRL B-23946 / LB-34)</name>
    <dbReference type="NCBI Taxonomy" id="709986"/>
    <lineage>
        <taxon>Bacteria</taxon>
        <taxon>Thermotogati</taxon>
        <taxon>Deinococcota</taxon>
        <taxon>Deinococci</taxon>
        <taxon>Deinococcales</taxon>
        <taxon>Deinococcaceae</taxon>
        <taxon>Deinococcus</taxon>
    </lineage>
</organism>
<dbReference type="EMBL" id="CP002454">
    <property type="protein sequence ID" value="ADV68461.1"/>
    <property type="molecule type" value="Genomic_DNA"/>
</dbReference>
<keyword evidence="3" id="KW-1185">Reference proteome</keyword>
<dbReference type="STRING" id="709986.Deima_2832"/>
<keyword evidence="1" id="KW-0812">Transmembrane</keyword>
<evidence type="ECO:0000256" key="1">
    <source>
        <dbReference type="SAM" id="Phobius"/>
    </source>
</evidence>
<feature type="transmembrane region" description="Helical" evidence="1">
    <location>
        <begin position="91"/>
        <end position="113"/>
    </location>
</feature>
<keyword evidence="1" id="KW-1133">Transmembrane helix</keyword>
<keyword evidence="1" id="KW-0472">Membrane</keyword>
<feature type="transmembrane region" description="Helical" evidence="1">
    <location>
        <begin position="34"/>
        <end position="52"/>
    </location>
</feature>
<sequence length="167" mass="17604" precursor="true">MGLMEAALFLALMVYMIVSQVGRRPWTTARAVRPMLIVAVLAAFTLHGVHLGGGNGLLAAWGVLLGAVFGVGAAACMRLEGPAGARVTVAGWPYALVWVVSMGGRVAFGLLAQGAWQDAVVQFSVAHGVTDAGAWRTAFLLMSVTEIVVRTLLVQRRAAPVRAWQHA</sequence>
<dbReference type="RefSeq" id="WP_013557965.1">
    <property type="nucleotide sequence ID" value="NC_014958.1"/>
</dbReference>
<feature type="transmembrane region" description="Helical" evidence="1">
    <location>
        <begin position="6"/>
        <end position="22"/>
    </location>
</feature>
<proteinExistence type="predicted"/>
<dbReference type="HOGENOM" id="CLU_127141_1_0_0"/>
<dbReference type="KEGG" id="dmr:Deima_2832"/>
<reference evidence="2 3" key="1">
    <citation type="journal article" date="2011" name="Stand. Genomic Sci.">
        <title>Complete genome sequence of Deinococcus maricopensis type strain (LB-34).</title>
        <authorList>
            <person name="Pukall R."/>
            <person name="Zeytun A."/>
            <person name="Lucas S."/>
            <person name="Lapidus A."/>
            <person name="Hammon N."/>
            <person name="Deshpande S."/>
            <person name="Nolan M."/>
            <person name="Cheng J.F."/>
            <person name="Pitluck S."/>
            <person name="Liolios K."/>
            <person name="Pagani I."/>
            <person name="Mikhailova N."/>
            <person name="Ivanova N."/>
            <person name="Mavromatis K."/>
            <person name="Pati A."/>
            <person name="Tapia R."/>
            <person name="Han C."/>
            <person name="Goodwin L."/>
            <person name="Chen A."/>
            <person name="Palaniappan K."/>
            <person name="Land M."/>
            <person name="Hauser L."/>
            <person name="Chang Y.J."/>
            <person name="Jeffries C.D."/>
            <person name="Brambilla E.M."/>
            <person name="Rohde M."/>
            <person name="Goker M."/>
            <person name="Detter J.C."/>
            <person name="Woyke T."/>
            <person name="Bristow J."/>
            <person name="Eisen J.A."/>
            <person name="Markowitz V."/>
            <person name="Hugenholtz P."/>
            <person name="Kyrpides N.C."/>
            <person name="Klenk H.P."/>
        </authorList>
    </citation>
    <scope>NUCLEOTIDE SEQUENCE [LARGE SCALE GENOMIC DNA]</scope>
    <source>
        <strain evidence="3">DSM 21211 / LMG 22137 / NRRL B-23946 / LB-34</strain>
    </source>
</reference>
<protein>
    <submittedName>
        <fullName evidence="2">Integral membrane protein</fullName>
    </submittedName>
</protein>
<name>E8UBM2_DEIML</name>
<feature type="transmembrane region" description="Helical" evidence="1">
    <location>
        <begin position="133"/>
        <end position="153"/>
    </location>
</feature>
<feature type="transmembrane region" description="Helical" evidence="1">
    <location>
        <begin position="58"/>
        <end position="79"/>
    </location>
</feature>
<evidence type="ECO:0000313" key="3">
    <source>
        <dbReference type="Proteomes" id="UP000008635"/>
    </source>
</evidence>
<evidence type="ECO:0000313" key="2">
    <source>
        <dbReference type="EMBL" id="ADV68461.1"/>
    </source>
</evidence>
<accession>E8UBM2</accession>